<dbReference type="EC" id="2.7.13.3" evidence="3"/>
<evidence type="ECO:0000256" key="6">
    <source>
        <dbReference type="ARBA" id="ARBA00022679"/>
    </source>
</evidence>
<dbReference type="SMART" id="SM00387">
    <property type="entry name" value="HATPase_c"/>
    <property type="match status" value="1"/>
</dbReference>
<dbReference type="GO" id="GO:0000155">
    <property type="term" value="F:phosphorelay sensor kinase activity"/>
    <property type="evidence" value="ECO:0007669"/>
    <property type="project" value="InterPro"/>
</dbReference>
<feature type="domain" description="Histidine kinase" evidence="11">
    <location>
        <begin position="216"/>
        <end position="429"/>
    </location>
</feature>
<dbReference type="Pfam" id="PF00512">
    <property type="entry name" value="HisKA"/>
    <property type="match status" value="1"/>
</dbReference>
<keyword evidence="6" id="KW-0808">Transferase</keyword>
<dbReference type="PANTHER" id="PTHR44936:SF10">
    <property type="entry name" value="SENSOR PROTEIN RSTB"/>
    <property type="match status" value="1"/>
</dbReference>
<dbReference type="PANTHER" id="PTHR44936">
    <property type="entry name" value="SENSOR PROTEIN CREC"/>
    <property type="match status" value="1"/>
</dbReference>
<dbReference type="NCBIfam" id="NF033792">
    <property type="entry name" value="ActS_PrrB_HisK"/>
    <property type="match status" value="1"/>
</dbReference>
<dbReference type="SUPFAM" id="SSF47384">
    <property type="entry name" value="Homodimeric domain of signal transducing histidine kinase"/>
    <property type="match status" value="1"/>
</dbReference>
<dbReference type="SUPFAM" id="SSF55874">
    <property type="entry name" value="ATPase domain of HSP90 chaperone/DNA topoisomerase II/histidine kinase"/>
    <property type="match status" value="1"/>
</dbReference>
<evidence type="ECO:0000256" key="10">
    <source>
        <dbReference type="SAM" id="Phobius"/>
    </source>
</evidence>
<dbReference type="InterPro" id="IPR003661">
    <property type="entry name" value="HisK_dim/P_dom"/>
</dbReference>
<organism evidence="12 13">
    <name type="scientific">Bradyrhizobium canariense</name>
    <dbReference type="NCBI Taxonomy" id="255045"/>
    <lineage>
        <taxon>Bacteria</taxon>
        <taxon>Pseudomonadati</taxon>
        <taxon>Pseudomonadota</taxon>
        <taxon>Alphaproteobacteria</taxon>
        <taxon>Hyphomicrobiales</taxon>
        <taxon>Nitrobacteraceae</taxon>
        <taxon>Bradyrhizobium</taxon>
    </lineage>
</organism>
<evidence type="ECO:0000256" key="9">
    <source>
        <dbReference type="ARBA" id="ARBA00022840"/>
    </source>
</evidence>
<evidence type="ECO:0000256" key="8">
    <source>
        <dbReference type="ARBA" id="ARBA00022777"/>
    </source>
</evidence>
<comment type="catalytic activity">
    <reaction evidence="1">
        <text>ATP + protein L-histidine = ADP + protein N-phospho-L-histidine.</text>
        <dbReference type="EC" id="2.7.13.3"/>
    </reaction>
</comment>
<protein>
    <recommendedName>
        <fullName evidence="3">histidine kinase</fullName>
        <ecNumber evidence="3">2.7.13.3</ecNumber>
    </recommendedName>
</protein>
<dbReference type="Pfam" id="PF02518">
    <property type="entry name" value="HATPase_c"/>
    <property type="match status" value="1"/>
</dbReference>
<dbReference type="InterPro" id="IPR003594">
    <property type="entry name" value="HATPase_dom"/>
</dbReference>
<evidence type="ECO:0000259" key="11">
    <source>
        <dbReference type="PROSITE" id="PS50109"/>
    </source>
</evidence>
<name>A0A1H1ZHF0_9BRAD</name>
<dbReference type="Gene3D" id="1.10.287.130">
    <property type="match status" value="1"/>
</dbReference>
<dbReference type="CDD" id="cd00082">
    <property type="entry name" value="HisKA"/>
    <property type="match status" value="1"/>
</dbReference>
<evidence type="ECO:0000256" key="1">
    <source>
        <dbReference type="ARBA" id="ARBA00000085"/>
    </source>
</evidence>
<dbReference type="InterPro" id="IPR005467">
    <property type="entry name" value="His_kinase_dom"/>
</dbReference>
<evidence type="ECO:0000256" key="5">
    <source>
        <dbReference type="ARBA" id="ARBA00022553"/>
    </source>
</evidence>
<proteinExistence type="predicted"/>
<keyword evidence="4" id="KW-1003">Cell membrane</keyword>
<feature type="transmembrane region" description="Helical" evidence="10">
    <location>
        <begin position="21"/>
        <end position="43"/>
    </location>
</feature>
<feature type="transmembrane region" description="Helical" evidence="10">
    <location>
        <begin position="104"/>
        <end position="121"/>
    </location>
</feature>
<dbReference type="RefSeq" id="WP_146689487.1">
    <property type="nucleotide sequence ID" value="NZ_LT629750.1"/>
</dbReference>
<dbReference type="InterPro" id="IPR050980">
    <property type="entry name" value="2C_sensor_his_kinase"/>
</dbReference>
<feature type="transmembrane region" description="Helical" evidence="10">
    <location>
        <begin position="128"/>
        <end position="147"/>
    </location>
</feature>
<dbReference type="InterPro" id="IPR036890">
    <property type="entry name" value="HATPase_C_sf"/>
</dbReference>
<accession>A0A1H1ZHF0</accession>
<evidence type="ECO:0000256" key="4">
    <source>
        <dbReference type="ARBA" id="ARBA00022475"/>
    </source>
</evidence>
<keyword evidence="7" id="KW-0547">Nucleotide-binding</keyword>
<dbReference type="GO" id="GO:0005524">
    <property type="term" value="F:ATP binding"/>
    <property type="evidence" value="ECO:0007669"/>
    <property type="project" value="UniProtKB-KW"/>
</dbReference>
<feature type="transmembrane region" description="Helical" evidence="10">
    <location>
        <begin position="159"/>
        <end position="181"/>
    </location>
</feature>
<sequence>MTDVAASDFRHPRRYVRLDTILRLRWLAVLGQLAAIFIVAQGLEFDVEVVPCLAIIGLSALFNLSFQIFFNPMQRLEPAYAAALLALNIIELAGLLFFTGGLENPFSFLFLAPVLISSTVLPFRLTIVLGVLAIVCASLLVFFHLPLPWDSDDPLVLPPIYLFGVWLSIAVAIGVTSLYAFQVAEESRQLSDALAATELVLTREQHLTQLDGLAAAAAHELGTPLSTIFLISRELERTVPDDSPFAGDLKTVREQAQRCRDILGKITQLSATGAPFDHMPLSTLIEETVAPHRDFDVAIKVRIAVAATSEPVGTRNPAILYGVGNILENAVDFARTTVEVNAWWNNDKVEIVISDDGPGIAPDMLKRIGEPYLSRRPGPDEAQSERSGLGLGVFIARTLLERTGAKVSFTNQIFPDHGAVVQITWPRSRFEAGEIAAESAS</sequence>
<dbReference type="Gene3D" id="3.30.565.10">
    <property type="entry name" value="Histidine kinase-like ATPase, C-terminal domain"/>
    <property type="match status" value="1"/>
</dbReference>
<evidence type="ECO:0000256" key="3">
    <source>
        <dbReference type="ARBA" id="ARBA00012438"/>
    </source>
</evidence>
<dbReference type="InterPro" id="IPR004358">
    <property type="entry name" value="Sig_transdc_His_kin-like_C"/>
</dbReference>
<dbReference type="AlphaFoldDB" id="A0A1H1ZHF0"/>
<evidence type="ECO:0000313" key="12">
    <source>
        <dbReference type="EMBL" id="SDT32626.1"/>
    </source>
</evidence>
<dbReference type="EMBL" id="LT629750">
    <property type="protein sequence ID" value="SDT32626.1"/>
    <property type="molecule type" value="Genomic_DNA"/>
</dbReference>
<dbReference type="InterPro" id="IPR036097">
    <property type="entry name" value="HisK_dim/P_sf"/>
</dbReference>
<reference evidence="13" key="1">
    <citation type="submission" date="2016-10" db="EMBL/GenBank/DDBJ databases">
        <authorList>
            <person name="Varghese N."/>
            <person name="Submissions S."/>
        </authorList>
    </citation>
    <scope>NUCLEOTIDE SEQUENCE [LARGE SCALE GENOMIC DNA]</scope>
    <source>
        <strain evidence="13">GAS369</strain>
    </source>
</reference>
<dbReference type="SMART" id="SM00388">
    <property type="entry name" value="HisKA"/>
    <property type="match status" value="1"/>
</dbReference>
<dbReference type="InterPro" id="IPR047770">
    <property type="entry name" value="RegB"/>
</dbReference>
<evidence type="ECO:0000256" key="7">
    <source>
        <dbReference type="ARBA" id="ARBA00022741"/>
    </source>
</evidence>
<dbReference type="PRINTS" id="PR00344">
    <property type="entry name" value="BCTRLSENSOR"/>
</dbReference>
<keyword evidence="10" id="KW-0472">Membrane</keyword>
<gene>
    <name evidence="12" type="ORF">SAMN05444158_5424</name>
</gene>
<feature type="transmembrane region" description="Helical" evidence="10">
    <location>
        <begin position="49"/>
        <end position="70"/>
    </location>
</feature>
<keyword evidence="10" id="KW-0812">Transmembrane</keyword>
<keyword evidence="13" id="KW-1185">Reference proteome</keyword>
<dbReference type="PROSITE" id="PS50109">
    <property type="entry name" value="HIS_KIN"/>
    <property type="match status" value="1"/>
</dbReference>
<keyword evidence="5" id="KW-0597">Phosphoprotein</keyword>
<keyword evidence="9" id="KW-0067">ATP-binding</keyword>
<evidence type="ECO:0000256" key="2">
    <source>
        <dbReference type="ARBA" id="ARBA00004651"/>
    </source>
</evidence>
<feature type="transmembrane region" description="Helical" evidence="10">
    <location>
        <begin position="79"/>
        <end position="98"/>
    </location>
</feature>
<comment type="subcellular location">
    <subcellularLocation>
        <location evidence="2">Cell membrane</location>
        <topology evidence="2">Multi-pass membrane protein</topology>
    </subcellularLocation>
</comment>
<dbReference type="GO" id="GO:0005886">
    <property type="term" value="C:plasma membrane"/>
    <property type="evidence" value="ECO:0007669"/>
    <property type="project" value="UniProtKB-SubCell"/>
</dbReference>
<dbReference type="Proteomes" id="UP000243904">
    <property type="component" value="Chromosome I"/>
</dbReference>
<keyword evidence="10" id="KW-1133">Transmembrane helix</keyword>
<evidence type="ECO:0000313" key="13">
    <source>
        <dbReference type="Proteomes" id="UP000243904"/>
    </source>
</evidence>
<keyword evidence="8 12" id="KW-0418">Kinase</keyword>